<protein>
    <recommendedName>
        <fullName evidence="2">DUF7973 domain-containing protein</fullName>
    </recommendedName>
</protein>
<evidence type="ECO:0000313" key="4">
    <source>
        <dbReference type="Proteomes" id="UP000783863"/>
    </source>
</evidence>
<keyword evidence="1" id="KW-0812">Transmembrane</keyword>
<feature type="transmembrane region" description="Helical" evidence="1">
    <location>
        <begin position="337"/>
        <end position="360"/>
    </location>
</feature>
<evidence type="ECO:0000256" key="1">
    <source>
        <dbReference type="SAM" id="Phobius"/>
    </source>
</evidence>
<organism evidence="3 4">
    <name type="scientific">Haloarcula salinisoli</name>
    <dbReference type="NCBI Taxonomy" id="2487746"/>
    <lineage>
        <taxon>Archaea</taxon>
        <taxon>Methanobacteriati</taxon>
        <taxon>Methanobacteriota</taxon>
        <taxon>Stenosarchaea group</taxon>
        <taxon>Halobacteria</taxon>
        <taxon>Halobacteriales</taxon>
        <taxon>Haloarculaceae</taxon>
        <taxon>Haloarcula</taxon>
    </lineage>
</organism>
<sequence>MVDPVLLQIDALGGRTAVEFVYWLVAAFAGGCFGAAIGALPAFCFTGFAVIAGEAANLLGVTGAPSGSSLELGASGLTGLVGFGPVFGPHIAFAGGAAAAAYAAKKEGAMPPQEDGGYHPGKDIAYALGTRPDVLAVGGVFGIFGAISNTLLGSLVATAVAFDTIAFTVFFSALLHRIVFGYSLFGSPGGSGYFDMTPFENGEEVAADGGSEVMRPAVEPWLPHQYKWGNVAMIGLVAGLLGGYLVITLNSMFLGFGISAASLTFLNLGVEKIPVTHHMTLPGSAGAAAFVADPTGSSQLVALFLGGAFGILGALVGEAGQRVFYAHGDTHVDPPAFGIFVCTLLIGILSVAGVTARGLFAVF</sequence>
<evidence type="ECO:0000313" key="3">
    <source>
        <dbReference type="EMBL" id="MBX0303100.1"/>
    </source>
</evidence>
<reference evidence="3" key="1">
    <citation type="submission" date="2021-06" db="EMBL/GenBank/DDBJ databases">
        <title>Halomicroarcula sp. F24A a new haloarchaeum isolated from saline soil.</title>
        <authorList>
            <person name="Duran-Viseras A."/>
            <person name="Sanchez-Porro C."/>
            <person name="Ventosa A."/>
        </authorList>
    </citation>
    <scope>NUCLEOTIDE SEQUENCE</scope>
    <source>
        <strain evidence="3">F24A</strain>
    </source>
</reference>
<feature type="transmembrane region" description="Helical" evidence="1">
    <location>
        <begin position="20"/>
        <end position="51"/>
    </location>
</feature>
<dbReference type="InterPro" id="IPR058279">
    <property type="entry name" value="DUF7973"/>
</dbReference>
<proteinExistence type="predicted"/>
<feature type="transmembrane region" description="Helical" evidence="1">
    <location>
        <begin position="165"/>
        <end position="185"/>
    </location>
</feature>
<feature type="transmembrane region" description="Helical" evidence="1">
    <location>
        <begin position="134"/>
        <end position="159"/>
    </location>
</feature>
<gene>
    <name evidence="3" type="ORF">EGD98_05360</name>
</gene>
<dbReference type="Proteomes" id="UP000783863">
    <property type="component" value="Unassembled WGS sequence"/>
</dbReference>
<name>A0A8J8CC65_9EURY</name>
<dbReference type="Pfam" id="PF25928">
    <property type="entry name" value="DUF7973"/>
    <property type="match status" value="1"/>
</dbReference>
<feature type="transmembrane region" description="Helical" evidence="1">
    <location>
        <begin position="300"/>
        <end position="317"/>
    </location>
</feature>
<keyword evidence="1" id="KW-0472">Membrane</keyword>
<dbReference type="EMBL" id="RKLQ01000001">
    <property type="protein sequence ID" value="MBX0303100.1"/>
    <property type="molecule type" value="Genomic_DNA"/>
</dbReference>
<dbReference type="RefSeq" id="WP_220587318.1">
    <property type="nucleotide sequence ID" value="NZ_RKLQ01000001.1"/>
</dbReference>
<comment type="caution">
    <text evidence="3">The sequence shown here is derived from an EMBL/GenBank/DDBJ whole genome shotgun (WGS) entry which is preliminary data.</text>
</comment>
<feature type="transmembrane region" description="Helical" evidence="1">
    <location>
        <begin position="228"/>
        <end position="247"/>
    </location>
</feature>
<evidence type="ECO:0000259" key="2">
    <source>
        <dbReference type="Pfam" id="PF25928"/>
    </source>
</evidence>
<accession>A0A8J8CC65</accession>
<keyword evidence="4" id="KW-1185">Reference proteome</keyword>
<dbReference type="AlphaFoldDB" id="A0A8J8CC65"/>
<feature type="domain" description="DUF7973" evidence="2">
    <location>
        <begin position="20"/>
        <end position="356"/>
    </location>
</feature>
<feature type="transmembrane region" description="Helical" evidence="1">
    <location>
        <begin position="253"/>
        <end position="270"/>
    </location>
</feature>
<keyword evidence="1" id="KW-1133">Transmembrane helix</keyword>